<dbReference type="InterPro" id="IPR006144">
    <property type="entry name" value="Secretion_HlyD_CS"/>
</dbReference>
<dbReference type="PROSITE" id="PS00543">
    <property type="entry name" value="HLYD_FAMILY"/>
    <property type="match status" value="1"/>
</dbReference>
<comment type="subcellular location">
    <subcellularLocation>
        <location evidence="1">Membrane</location>
        <topology evidence="1">Single-pass membrane protein</topology>
    </subcellularLocation>
</comment>
<name>C6XJN6_HIRBI</name>
<sequence length="422" mass="47107">MSMTNNHDLFRPETLEANSTDRWGRPVGLLPMAWSRITLLLLLFIVVIIVFLSTVNFSRKETVRGRLRPTEAEARVYVSQPGVLKSLDVTIGEPIEKGMPIGLVSTDRQIESGESLGEQAVQALAEEADSLKDRQAGLLRSAKISADQIVLEEEKAEREQLDARANLQIIERRYEIALERVESALPLMEKGLLPKEEFRRREELKLQTEQAVIDLNGAINRASSRLSELALERASSKENLKRESASIDERLLQIQSQLATAQSQIGYVIKAPISGRVAALQISEGERADPQQPLLTILPEGGQLIAELFVPTRAIAFVEPGQEVRLQYDALPYQKFGAAFGLVESVSATTLSPHELRNGMQTEEAVYRVQVNLNEQSMPAFGKELALQSGMELSADIILEERKLMEWLLEPLMATRQRMKSS</sequence>
<evidence type="ECO:0000313" key="10">
    <source>
        <dbReference type="EMBL" id="ACT59331.1"/>
    </source>
</evidence>
<dbReference type="Gene3D" id="2.40.50.100">
    <property type="match status" value="1"/>
</dbReference>
<dbReference type="PANTHER" id="PTHR30386:SF28">
    <property type="entry name" value="EXPORTED PROTEIN"/>
    <property type="match status" value="1"/>
</dbReference>
<evidence type="ECO:0000256" key="7">
    <source>
        <dbReference type="SAM" id="Coils"/>
    </source>
</evidence>
<evidence type="ECO:0000256" key="5">
    <source>
        <dbReference type="ARBA" id="ARBA00022989"/>
    </source>
</evidence>
<protein>
    <submittedName>
        <fullName evidence="10">Secretion protein HlyD family protein</fullName>
    </submittedName>
</protein>
<evidence type="ECO:0000256" key="6">
    <source>
        <dbReference type="ARBA" id="ARBA00023136"/>
    </source>
</evidence>
<dbReference type="GO" id="GO:0016020">
    <property type="term" value="C:membrane"/>
    <property type="evidence" value="ECO:0007669"/>
    <property type="project" value="UniProtKB-SubCell"/>
</dbReference>
<organism evidence="10 11">
    <name type="scientific">Hirschia baltica (strain ATCC 49814 / DSM 5838 / IFAM 1418)</name>
    <dbReference type="NCBI Taxonomy" id="582402"/>
    <lineage>
        <taxon>Bacteria</taxon>
        <taxon>Pseudomonadati</taxon>
        <taxon>Pseudomonadota</taxon>
        <taxon>Alphaproteobacteria</taxon>
        <taxon>Hyphomonadales</taxon>
        <taxon>Hyphomonadaceae</taxon>
        <taxon>Hirschia</taxon>
    </lineage>
</organism>
<dbReference type="STRING" id="582402.Hbal_1643"/>
<feature type="domain" description="AprE-like beta-barrel" evidence="9">
    <location>
        <begin position="304"/>
        <end position="398"/>
    </location>
</feature>
<evidence type="ECO:0000256" key="4">
    <source>
        <dbReference type="ARBA" id="ARBA00022692"/>
    </source>
</evidence>
<dbReference type="Gene3D" id="2.40.30.170">
    <property type="match status" value="1"/>
</dbReference>
<dbReference type="OrthoDB" id="9810980at2"/>
<feature type="transmembrane region" description="Helical" evidence="8">
    <location>
        <begin position="33"/>
        <end position="58"/>
    </location>
</feature>
<evidence type="ECO:0000256" key="1">
    <source>
        <dbReference type="ARBA" id="ARBA00004167"/>
    </source>
</evidence>
<dbReference type="InterPro" id="IPR050739">
    <property type="entry name" value="MFP"/>
</dbReference>
<proteinExistence type="inferred from homology"/>
<dbReference type="KEGG" id="hba:Hbal_1643"/>
<evidence type="ECO:0000313" key="11">
    <source>
        <dbReference type="Proteomes" id="UP000002745"/>
    </source>
</evidence>
<dbReference type="RefSeq" id="WP_015827481.1">
    <property type="nucleotide sequence ID" value="NC_012982.1"/>
</dbReference>
<keyword evidence="5 8" id="KW-1133">Transmembrane helix</keyword>
<keyword evidence="11" id="KW-1185">Reference proteome</keyword>
<dbReference type="HOGENOM" id="CLU_023976_4_2_5"/>
<comment type="similarity">
    <text evidence="2">Belongs to the membrane fusion protein (MFP) (TC 8.A.1) family.</text>
</comment>
<dbReference type="PANTHER" id="PTHR30386">
    <property type="entry name" value="MEMBRANE FUSION SUBUNIT OF EMRAB-TOLC MULTIDRUG EFFLUX PUMP"/>
    <property type="match status" value="1"/>
</dbReference>
<keyword evidence="6 8" id="KW-0472">Membrane</keyword>
<dbReference type="EMBL" id="CP001678">
    <property type="protein sequence ID" value="ACT59331.1"/>
    <property type="molecule type" value="Genomic_DNA"/>
</dbReference>
<dbReference type="InterPro" id="IPR058982">
    <property type="entry name" value="Beta-barrel_AprE"/>
</dbReference>
<dbReference type="PRINTS" id="PR01490">
    <property type="entry name" value="RTXTOXIND"/>
</dbReference>
<reference evidence="11" key="1">
    <citation type="journal article" date="2011" name="J. Bacteriol.">
        <title>Genome sequences of eight morphologically diverse alphaproteobacteria.</title>
        <authorList>
            <consortium name="US DOE Joint Genome Institute"/>
            <person name="Brown P.J."/>
            <person name="Kysela D.T."/>
            <person name="Buechlein A."/>
            <person name="Hemmerich C."/>
            <person name="Brun Y.V."/>
        </authorList>
    </citation>
    <scope>NUCLEOTIDE SEQUENCE [LARGE SCALE GENOMIC DNA]</scope>
    <source>
        <strain evidence="11">ATCC 49814 / DSM 5838 / IFAM 1418</strain>
    </source>
</reference>
<dbReference type="Pfam" id="PF26002">
    <property type="entry name" value="Beta-barrel_AprE"/>
    <property type="match status" value="1"/>
</dbReference>
<keyword evidence="4 8" id="KW-0812">Transmembrane</keyword>
<feature type="coiled-coil region" evidence="7">
    <location>
        <begin position="219"/>
        <end position="257"/>
    </location>
</feature>
<dbReference type="AlphaFoldDB" id="C6XJN6"/>
<dbReference type="GO" id="GO:0009306">
    <property type="term" value="P:protein secretion"/>
    <property type="evidence" value="ECO:0007669"/>
    <property type="project" value="InterPro"/>
</dbReference>
<accession>C6XJN6</accession>
<dbReference type="eggNOG" id="COG0845">
    <property type="taxonomic scope" value="Bacteria"/>
</dbReference>
<dbReference type="Proteomes" id="UP000002745">
    <property type="component" value="Chromosome"/>
</dbReference>
<keyword evidence="3" id="KW-0813">Transport</keyword>
<evidence type="ECO:0000256" key="3">
    <source>
        <dbReference type="ARBA" id="ARBA00022448"/>
    </source>
</evidence>
<evidence type="ECO:0000256" key="8">
    <source>
        <dbReference type="SAM" id="Phobius"/>
    </source>
</evidence>
<dbReference type="SUPFAM" id="SSF111369">
    <property type="entry name" value="HlyD-like secretion proteins"/>
    <property type="match status" value="1"/>
</dbReference>
<evidence type="ECO:0000256" key="2">
    <source>
        <dbReference type="ARBA" id="ARBA00009477"/>
    </source>
</evidence>
<keyword evidence="7" id="KW-0175">Coiled coil</keyword>
<gene>
    <name evidence="10" type="ordered locus">Hbal_1643</name>
</gene>
<evidence type="ECO:0000259" key="9">
    <source>
        <dbReference type="Pfam" id="PF26002"/>
    </source>
</evidence>